<gene>
    <name evidence="2" type="ORF">DPMN_100443</name>
</gene>
<sequence>MTTIKQFQLTSWLEGHDTPSDLQSFLDLLEEVQKWHPHLSDKRPILIHCQ</sequence>
<dbReference type="Gene3D" id="3.90.190.10">
    <property type="entry name" value="Protein tyrosine phosphatase superfamily"/>
    <property type="match status" value="1"/>
</dbReference>
<dbReference type="InterPro" id="IPR029021">
    <property type="entry name" value="Prot-tyrosine_phosphatase-like"/>
</dbReference>
<dbReference type="PROSITE" id="PS50055">
    <property type="entry name" value="TYR_PHOSPHATASE_PTP"/>
    <property type="match status" value="1"/>
</dbReference>
<comment type="caution">
    <text evidence="2">The sequence shown here is derived from an EMBL/GenBank/DDBJ whole genome shotgun (WGS) entry which is preliminary data.</text>
</comment>
<feature type="domain" description="Tyrosine-protein phosphatase" evidence="1">
    <location>
        <begin position="1"/>
        <end position="50"/>
    </location>
</feature>
<dbReference type="Pfam" id="PF00102">
    <property type="entry name" value="Y_phosphatase"/>
    <property type="match status" value="1"/>
</dbReference>
<protein>
    <recommendedName>
        <fullName evidence="1">Tyrosine-protein phosphatase domain-containing protein</fullName>
    </recommendedName>
</protein>
<dbReference type="Proteomes" id="UP000828390">
    <property type="component" value="Unassembled WGS sequence"/>
</dbReference>
<reference evidence="2" key="2">
    <citation type="submission" date="2020-11" db="EMBL/GenBank/DDBJ databases">
        <authorList>
            <person name="McCartney M.A."/>
            <person name="Auch B."/>
            <person name="Kono T."/>
            <person name="Mallez S."/>
            <person name="Becker A."/>
            <person name="Gohl D.M."/>
            <person name="Silverstein K.A.T."/>
            <person name="Koren S."/>
            <person name="Bechman K.B."/>
            <person name="Herman A."/>
            <person name="Abrahante J.E."/>
            <person name="Garbe J."/>
        </authorList>
    </citation>
    <scope>NUCLEOTIDE SEQUENCE</scope>
    <source>
        <strain evidence="2">Duluth1</strain>
        <tissue evidence="2">Whole animal</tissue>
    </source>
</reference>
<dbReference type="AlphaFoldDB" id="A0A9D4LFX9"/>
<evidence type="ECO:0000259" key="1">
    <source>
        <dbReference type="PROSITE" id="PS50055"/>
    </source>
</evidence>
<dbReference type="GO" id="GO:0004725">
    <property type="term" value="F:protein tyrosine phosphatase activity"/>
    <property type="evidence" value="ECO:0007669"/>
    <property type="project" value="InterPro"/>
</dbReference>
<dbReference type="SUPFAM" id="SSF52799">
    <property type="entry name" value="(Phosphotyrosine protein) phosphatases II"/>
    <property type="match status" value="1"/>
</dbReference>
<dbReference type="EMBL" id="JAIWYP010000003">
    <property type="protein sequence ID" value="KAH3857828.1"/>
    <property type="molecule type" value="Genomic_DNA"/>
</dbReference>
<reference evidence="2" key="1">
    <citation type="journal article" date="2019" name="bioRxiv">
        <title>The Genome of the Zebra Mussel, Dreissena polymorpha: A Resource for Invasive Species Research.</title>
        <authorList>
            <person name="McCartney M.A."/>
            <person name="Auch B."/>
            <person name="Kono T."/>
            <person name="Mallez S."/>
            <person name="Zhang Y."/>
            <person name="Obille A."/>
            <person name="Becker A."/>
            <person name="Abrahante J.E."/>
            <person name="Garbe J."/>
            <person name="Badalamenti J.P."/>
            <person name="Herman A."/>
            <person name="Mangelson H."/>
            <person name="Liachko I."/>
            <person name="Sullivan S."/>
            <person name="Sone E.D."/>
            <person name="Koren S."/>
            <person name="Silverstein K.A.T."/>
            <person name="Beckman K.B."/>
            <person name="Gohl D.M."/>
        </authorList>
    </citation>
    <scope>NUCLEOTIDE SEQUENCE</scope>
    <source>
        <strain evidence="2">Duluth1</strain>
        <tissue evidence="2">Whole animal</tissue>
    </source>
</reference>
<accession>A0A9D4LFX9</accession>
<dbReference type="InterPro" id="IPR000242">
    <property type="entry name" value="PTP_cat"/>
</dbReference>
<proteinExistence type="predicted"/>
<keyword evidence="3" id="KW-1185">Reference proteome</keyword>
<organism evidence="2 3">
    <name type="scientific">Dreissena polymorpha</name>
    <name type="common">Zebra mussel</name>
    <name type="synonym">Mytilus polymorpha</name>
    <dbReference type="NCBI Taxonomy" id="45954"/>
    <lineage>
        <taxon>Eukaryota</taxon>
        <taxon>Metazoa</taxon>
        <taxon>Spiralia</taxon>
        <taxon>Lophotrochozoa</taxon>
        <taxon>Mollusca</taxon>
        <taxon>Bivalvia</taxon>
        <taxon>Autobranchia</taxon>
        <taxon>Heteroconchia</taxon>
        <taxon>Euheterodonta</taxon>
        <taxon>Imparidentia</taxon>
        <taxon>Neoheterodontei</taxon>
        <taxon>Myida</taxon>
        <taxon>Dreissenoidea</taxon>
        <taxon>Dreissenidae</taxon>
        <taxon>Dreissena</taxon>
    </lineage>
</organism>
<evidence type="ECO:0000313" key="3">
    <source>
        <dbReference type="Proteomes" id="UP000828390"/>
    </source>
</evidence>
<evidence type="ECO:0000313" key="2">
    <source>
        <dbReference type="EMBL" id="KAH3857828.1"/>
    </source>
</evidence>
<name>A0A9D4LFX9_DREPO</name>